<evidence type="ECO:0000259" key="2">
    <source>
        <dbReference type="PROSITE" id="PS51096"/>
    </source>
</evidence>
<dbReference type="InterPro" id="IPR036662">
    <property type="entry name" value="PTS_EIIA_man-typ_sf"/>
</dbReference>
<dbReference type="Gene3D" id="3.40.50.510">
    <property type="entry name" value="Phosphotransferase system, mannose-type IIA component"/>
    <property type="match status" value="1"/>
</dbReference>
<dbReference type="EMBL" id="SAXY01000055">
    <property type="protein sequence ID" value="TXJ39778.1"/>
    <property type="molecule type" value="Genomic_DNA"/>
</dbReference>
<dbReference type="AlphaFoldDB" id="A0A5C8EQZ1"/>
<name>A0A5C8EQZ1_BRAPL</name>
<dbReference type="Proteomes" id="UP000323176">
    <property type="component" value="Unassembled WGS sequence"/>
</dbReference>
<dbReference type="InterPro" id="IPR051471">
    <property type="entry name" value="Bacterial_PTS_sugar_comp"/>
</dbReference>
<accession>A0A5C8EQZ1</accession>
<keyword evidence="1" id="KW-0808">Transferase</keyword>
<dbReference type="GO" id="GO:0016020">
    <property type="term" value="C:membrane"/>
    <property type="evidence" value="ECO:0007669"/>
    <property type="project" value="InterPro"/>
</dbReference>
<dbReference type="OrthoDB" id="9799827at2"/>
<reference evidence="3 4" key="1">
    <citation type="journal article" date="1992" name="Lakartidningen">
        <title>[Penicillin V and not amoxicillin is the first choice preparation in acute otitis].</title>
        <authorList>
            <person name="Kamme C."/>
            <person name="Lundgren K."/>
            <person name="Prellner K."/>
        </authorList>
    </citation>
    <scope>NUCLEOTIDE SEQUENCE [LARGE SCALE GENOMIC DNA]</scope>
    <source>
        <strain evidence="3 4">PC5538III-hc</strain>
    </source>
</reference>
<organism evidence="3 4">
    <name type="scientific">Brachyspira pilosicoli</name>
    <name type="common">Serpulina pilosicoli</name>
    <dbReference type="NCBI Taxonomy" id="52584"/>
    <lineage>
        <taxon>Bacteria</taxon>
        <taxon>Pseudomonadati</taxon>
        <taxon>Spirochaetota</taxon>
        <taxon>Spirochaetia</taxon>
        <taxon>Brachyspirales</taxon>
        <taxon>Brachyspiraceae</taxon>
        <taxon>Brachyspira</taxon>
    </lineage>
</organism>
<evidence type="ECO:0000256" key="1">
    <source>
        <dbReference type="ARBA" id="ARBA00022679"/>
    </source>
</evidence>
<dbReference type="SUPFAM" id="SSF53062">
    <property type="entry name" value="PTS system fructose IIA component-like"/>
    <property type="match status" value="1"/>
</dbReference>
<dbReference type="PANTHER" id="PTHR33799">
    <property type="entry name" value="PTS PERMEASE-RELATED-RELATED"/>
    <property type="match status" value="1"/>
</dbReference>
<evidence type="ECO:0000313" key="3">
    <source>
        <dbReference type="EMBL" id="TXJ39778.1"/>
    </source>
</evidence>
<feature type="domain" description="PTS EIIA type-4" evidence="2">
    <location>
        <begin position="1"/>
        <end position="129"/>
    </location>
</feature>
<evidence type="ECO:0000313" key="4">
    <source>
        <dbReference type="Proteomes" id="UP000323176"/>
    </source>
</evidence>
<dbReference type="GO" id="GO:0016740">
    <property type="term" value="F:transferase activity"/>
    <property type="evidence" value="ECO:0007669"/>
    <property type="project" value="UniProtKB-KW"/>
</dbReference>
<proteinExistence type="predicted"/>
<sequence>MEILLVSHKGIASGMKSAMKMIIGEDSQELKILELTEEEGIDIFSKNLEESITNWLSDENKKGIIFADLNGGAPYNQIDGILQKHNLKDRVKVITGMNLAIIIDALYKDIDVNNSDEIYEIMKAGKEAILCMDLDSNTSDNR</sequence>
<dbReference type="GO" id="GO:0009401">
    <property type="term" value="P:phosphoenolpyruvate-dependent sugar phosphotransferase system"/>
    <property type="evidence" value="ECO:0007669"/>
    <property type="project" value="InterPro"/>
</dbReference>
<dbReference type="Pfam" id="PF03610">
    <property type="entry name" value="EIIA-man"/>
    <property type="match status" value="1"/>
</dbReference>
<gene>
    <name evidence="3" type="ORF">EPJ72_08890</name>
</gene>
<dbReference type="InterPro" id="IPR004701">
    <property type="entry name" value="PTS_EIIA_man-typ"/>
</dbReference>
<comment type="caution">
    <text evidence="3">The sequence shown here is derived from an EMBL/GenBank/DDBJ whole genome shotgun (WGS) entry which is preliminary data.</text>
</comment>
<dbReference type="PROSITE" id="PS51096">
    <property type="entry name" value="PTS_EIIA_TYPE_4"/>
    <property type="match status" value="1"/>
</dbReference>
<protein>
    <recommendedName>
        <fullName evidence="2">PTS EIIA type-4 domain-containing protein</fullName>
    </recommendedName>
</protein>
<dbReference type="PANTHER" id="PTHR33799:SF1">
    <property type="entry name" value="PTS SYSTEM MANNOSE-SPECIFIC EIIAB COMPONENT-RELATED"/>
    <property type="match status" value="1"/>
</dbReference>